<evidence type="ECO:0000313" key="2">
    <source>
        <dbReference type="WBParaSite" id="maker-PairedContig_1034-snap-gene-0.4-mRNA-1"/>
    </source>
</evidence>
<dbReference type="Pfam" id="PF06579">
    <property type="entry name" value="Ly-6_related"/>
    <property type="match status" value="1"/>
</dbReference>
<organism evidence="2">
    <name type="scientific">Wuchereria bancrofti</name>
    <dbReference type="NCBI Taxonomy" id="6293"/>
    <lineage>
        <taxon>Eukaryota</taxon>
        <taxon>Metazoa</taxon>
        <taxon>Ecdysozoa</taxon>
        <taxon>Nematoda</taxon>
        <taxon>Chromadorea</taxon>
        <taxon>Rhabditida</taxon>
        <taxon>Spirurina</taxon>
        <taxon>Spiruromorpha</taxon>
        <taxon>Filarioidea</taxon>
        <taxon>Onchocercidae</taxon>
        <taxon>Wuchereria</taxon>
    </lineage>
</organism>
<dbReference type="GO" id="GO:0042048">
    <property type="term" value="P:olfactory behavior"/>
    <property type="evidence" value="ECO:0007669"/>
    <property type="project" value="TreeGrafter"/>
</dbReference>
<proteinExistence type="predicted"/>
<dbReference type="PANTHER" id="PTHR34722:SF9">
    <property type="entry name" value="HOMOLOG OF ODR-2 (TWO)"/>
    <property type="match status" value="1"/>
</dbReference>
<dbReference type="GO" id="GO:0043025">
    <property type="term" value="C:neuronal cell body"/>
    <property type="evidence" value="ECO:0007669"/>
    <property type="project" value="TreeGrafter"/>
</dbReference>
<dbReference type="GO" id="GO:1990834">
    <property type="term" value="P:response to odorant"/>
    <property type="evidence" value="ECO:0007669"/>
    <property type="project" value="TreeGrafter"/>
</dbReference>
<evidence type="ECO:0000256" key="1">
    <source>
        <dbReference type="SAM" id="SignalP"/>
    </source>
</evidence>
<name>A0A1I8E9T2_WUCBA</name>
<dbReference type="WBParaSite" id="maker-PairedContig_1034-snap-gene-0.4-mRNA-1">
    <property type="protein sequence ID" value="maker-PairedContig_1034-snap-gene-0.4-mRNA-1"/>
    <property type="gene ID" value="maker-PairedContig_1034-snap-gene-0.4"/>
</dbReference>
<dbReference type="AlphaFoldDB" id="A0A1I8E9T2"/>
<feature type="signal peptide" evidence="1">
    <location>
        <begin position="1"/>
        <end position="18"/>
    </location>
</feature>
<sequence length="205" mass="23483">FTLIIYLVLLSEYNITSQDRYINQCNRAIRYCRCQPPECDRKKKCFTCASTDYESLFKRFTAFRHSSNIPRFGEFCDSFEQLKEFAPLIKCASTCVSIMEPQYFGGVQSVNTPYTYIRGCTEKIFNSIRNHPPEVDFLHSETICLKLPLSQIWPSIQTDEHVQVCSCKNDACNTNTATASSKAYQPYLAPSQTSYALHQLAFAPL</sequence>
<dbReference type="GO" id="GO:0030424">
    <property type="term" value="C:axon"/>
    <property type="evidence" value="ECO:0007669"/>
    <property type="project" value="TreeGrafter"/>
</dbReference>
<dbReference type="InterPro" id="IPR010558">
    <property type="entry name" value="Ly-6-related"/>
</dbReference>
<protein>
    <submittedName>
        <fullName evidence="2">Uncharacterized protein</fullName>
    </submittedName>
</protein>
<reference evidence="2" key="1">
    <citation type="submission" date="2016-11" db="UniProtKB">
        <authorList>
            <consortium name="WormBaseParasite"/>
        </authorList>
    </citation>
    <scope>IDENTIFICATION</scope>
    <source>
        <strain evidence="2">pt0022</strain>
    </source>
</reference>
<feature type="chain" id="PRO_5009318034" evidence="1">
    <location>
        <begin position="19"/>
        <end position="205"/>
    </location>
</feature>
<dbReference type="STRING" id="6293.A0A1I8E9T2"/>
<accession>A0A1I8E9T2</accession>
<keyword evidence="1" id="KW-0732">Signal</keyword>
<dbReference type="PANTHER" id="PTHR34722">
    <property type="entry name" value="HOMOLOG OF ODR-2 (TWO)-RELATED"/>
    <property type="match status" value="1"/>
</dbReference>